<feature type="transmembrane region" description="Helical" evidence="3">
    <location>
        <begin position="79"/>
        <end position="98"/>
    </location>
</feature>
<dbReference type="RefSeq" id="WP_146406618.1">
    <property type="nucleotide sequence ID" value="NZ_SJPU01000001.1"/>
</dbReference>
<comment type="caution">
    <text evidence="4">The sequence shown here is derived from an EMBL/GenBank/DDBJ whole genome shotgun (WGS) entry which is preliminary data.</text>
</comment>
<reference evidence="4 5" key="1">
    <citation type="journal article" date="2020" name="Antonie Van Leeuwenhoek">
        <title>Rhodopirellula heiligendammensis sp. nov., Rhodopirellula pilleata sp. nov., and Rhodopirellula solitaria sp. nov. isolated from natural or artificial marine surfaces in Northern Germany and California, USA, and emended description of the genus Rhodopirellula.</title>
        <authorList>
            <person name="Kallscheuer N."/>
            <person name="Wiegand S."/>
            <person name="Jogler M."/>
            <person name="Boedeker C."/>
            <person name="Peeters S.H."/>
            <person name="Rast P."/>
            <person name="Heuer A."/>
            <person name="Jetten M.S.M."/>
            <person name="Rohde M."/>
            <person name="Jogler C."/>
        </authorList>
    </citation>
    <scope>NUCLEOTIDE SEQUENCE [LARGE SCALE GENOMIC DNA]</scope>
    <source>
        <strain evidence="4 5">Poly21</strain>
    </source>
</reference>
<dbReference type="Proteomes" id="UP000319908">
    <property type="component" value="Unassembled WGS sequence"/>
</dbReference>
<proteinExistence type="predicted"/>
<organism evidence="4 5">
    <name type="scientific">Allorhodopirellula heiligendammensis</name>
    <dbReference type="NCBI Taxonomy" id="2714739"/>
    <lineage>
        <taxon>Bacteria</taxon>
        <taxon>Pseudomonadati</taxon>
        <taxon>Planctomycetota</taxon>
        <taxon>Planctomycetia</taxon>
        <taxon>Pirellulales</taxon>
        <taxon>Pirellulaceae</taxon>
        <taxon>Allorhodopirellula</taxon>
    </lineage>
</organism>
<evidence type="ECO:0000256" key="1">
    <source>
        <dbReference type="SAM" id="Coils"/>
    </source>
</evidence>
<feature type="coiled-coil region" evidence="1">
    <location>
        <begin position="227"/>
        <end position="272"/>
    </location>
</feature>
<keyword evidence="3" id="KW-0812">Transmembrane</keyword>
<evidence type="ECO:0008006" key="6">
    <source>
        <dbReference type="Google" id="ProtNLM"/>
    </source>
</evidence>
<keyword evidence="1" id="KW-0175">Coiled coil</keyword>
<gene>
    <name evidence="4" type="ORF">Poly21_20850</name>
</gene>
<feature type="compositionally biased region" description="Basic and acidic residues" evidence="2">
    <location>
        <begin position="322"/>
        <end position="333"/>
    </location>
</feature>
<feature type="region of interest" description="Disordered" evidence="2">
    <location>
        <begin position="475"/>
        <end position="500"/>
    </location>
</feature>
<feature type="compositionally biased region" description="Low complexity" evidence="2">
    <location>
        <begin position="346"/>
        <end position="363"/>
    </location>
</feature>
<dbReference type="EMBL" id="SJPU01000001">
    <property type="protein sequence ID" value="TWU19906.1"/>
    <property type="molecule type" value="Genomic_DNA"/>
</dbReference>
<evidence type="ECO:0000256" key="3">
    <source>
        <dbReference type="SAM" id="Phobius"/>
    </source>
</evidence>
<dbReference type="OrthoDB" id="250171at2"/>
<accession>A0A5C6C924</accession>
<evidence type="ECO:0000313" key="5">
    <source>
        <dbReference type="Proteomes" id="UP000319908"/>
    </source>
</evidence>
<feature type="region of interest" description="Disordered" evidence="2">
    <location>
        <begin position="322"/>
        <end position="390"/>
    </location>
</feature>
<protein>
    <recommendedName>
        <fullName evidence="6">Chromosome partition protein Smc</fullName>
    </recommendedName>
</protein>
<evidence type="ECO:0000313" key="4">
    <source>
        <dbReference type="EMBL" id="TWU19906.1"/>
    </source>
</evidence>
<feature type="compositionally biased region" description="Basic and acidic residues" evidence="2">
    <location>
        <begin position="364"/>
        <end position="379"/>
    </location>
</feature>
<evidence type="ECO:0000256" key="2">
    <source>
        <dbReference type="SAM" id="MobiDB-lite"/>
    </source>
</evidence>
<feature type="region of interest" description="Disordered" evidence="2">
    <location>
        <begin position="536"/>
        <end position="570"/>
    </location>
</feature>
<feature type="transmembrane region" description="Helical" evidence="3">
    <location>
        <begin position="28"/>
        <end position="52"/>
    </location>
</feature>
<dbReference type="AlphaFoldDB" id="A0A5C6C924"/>
<feature type="transmembrane region" description="Helical" evidence="3">
    <location>
        <begin position="165"/>
        <end position="186"/>
    </location>
</feature>
<name>A0A5C6C924_9BACT</name>
<keyword evidence="3" id="KW-0472">Membrane</keyword>
<keyword evidence="3" id="KW-1133">Transmembrane helix</keyword>
<keyword evidence="5" id="KW-1185">Reference proteome</keyword>
<sequence length="570" mass="61405">MSAELNAVVLSKVHSARRRLILAQMGRALNVTLFVALLISTVAIGAMAIVPLSEITAALGMSPSEDAAAAVSPTQWMSAWVLGSLAVAVAAAGLYAWWRAPSIADVAAEVDHRFGLGERLSSSLAVAGNDPRQPPLAAALREDAAHRAGALRIADRFPLRAGRAVWLPLSVLPILAVMIGVVQPAIHSAEQVAESVDSAEVQQVKAVATELKKRVSAQRRTSEAKGLKEAMELFENMEQKLDKITDSKSLSRKDALIQLNDIKEQIEARQDRIGSPDKIRDALSQMKGIDGGPAQKIASQIQRGDFGKAAEELQKLAEKLKDGKLSEQEKEKLASQANQLAKQMNAAAQQHEQKKQQLQQQIDQAKREGRSEDAAKLQEKLNSAQAADTQMQQMQNMAEALQNAAEAMQQGDSDAAAEAMQAMSEELEGMQSDMSELEDLQSTLNDLAQSKGQMNCQNCNGQGCEQCMNPGAGGGLKAGHGEGPGPGDNADEDQDTNSYDTRVQGDVKRGRAVIAGFADGPNRKGITRETIKNVIEASMSEEGDPLDDQLLPRDERDQTQQYFDSFRKGE</sequence>
<feature type="compositionally biased region" description="Gly residues" evidence="2">
    <location>
        <begin position="475"/>
        <end position="486"/>
    </location>
</feature>